<dbReference type="AlphaFoldDB" id="A0A381ZYZ7"/>
<dbReference type="PIRSF" id="PIRSF006621">
    <property type="entry name" value="Dus"/>
    <property type="match status" value="1"/>
</dbReference>
<evidence type="ECO:0000256" key="8">
    <source>
        <dbReference type="ARBA" id="ARBA00022884"/>
    </source>
</evidence>
<evidence type="ECO:0000256" key="6">
    <source>
        <dbReference type="ARBA" id="ARBA00022694"/>
    </source>
</evidence>
<evidence type="ECO:0000313" key="13">
    <source>
        <dbReference type="EMBL" id="SVA94450.1"/>
    </source>
</evidence>
<evidence type="ECO:0000259" key="12">
    <source>
        <dbReference type="Pfam" id="PF01207"/>
    </source>
</evidence>
<proteinExistence type="predicted"/>
<keyword evidence="6" id="KW-0819">tRNA processing</keyword>
<dbReference type="GO" id="GO:0050660">
    <property type="term" value="F:flavin adenine dinucleotide binding"/>
    <property type="evidence" value="ECO:0007669"/>
    <property type="project" value="InterPro"/>
</dbReference>
<evidence type="ECO:0000256" key="9">
    <source>
        <dbReference type="ARBA" id="ARBA00023002"/>
    </source>
</evidence>
<dbReference type="PROSITE" id="PS01136">
    <property type="entry name" value="UPF0034"/>
    <property type="match status" value="1"/>
</dbReference>
<keyword evidence="3" id="KW-0820">tRNA-binding</keyword>
<name>A0A381ZYZ7_9ZZZZ</name>
<dbReference type="InterPro" id="IPR013785">
    <property type="entry name" value="Aldolase_TIM"/>
</dbReference>
<dbReference type="Pfam" id="PF01207">
    <property type="entry name" value="Dus"/>
    <property type="match status" value="1"/>
</dbReference>
<dbReference type="InterPro" id="IPR001269">
    <property type="entry name" value="DUS_fam"/>
</dbReference>
<keyword evidence="7" id="KW-0521">NADP</keyword>
<keyword evidence="4" id="KW-0285">Flavoprotein</keyword>
<dbReference type="EMBL" id="UINC01023221">
    <property type="protein sequence ID" value="SVA94450.1"/>
    <property type="molecule type" value="Genomic_DNA"/>
</dbReference>
<evidence type="ECO:0000256" key="1">
    <source>
        <dbReference type="ARBA" id="ARBA00001917"/>
    </source>
</evidence>
<sequence length="321" mass="35843">MFIGNIEVKGLARLAPMAGISNVAYRIVARECGSALTTSEEIDATGLTRKNSKTRYDIAKYLPEEKPIALQLLGSNVETLVPGAQWLQDRGADIIDLNMGCPVPKITKTGRGSAMMKDVKKTAEILKAMRKVITVPFTIKIRSGWDQEHLNAVEVAKMGEDVGVDAITVHPRTRAQRFTGLSTWDMIAQVVDAVSIPITGNGDVKSMSDARKMQAATGCQSVMIGRAAIGKPWIFDETFEDLSPERKYDYQTRVIDRHMPLIMEHFSENVGLIQMQRHLSWYAGGRDRVRSFRVELFATRSYDEARSVFDRYWESVNPAVS</sequence>
<evidence type="ECO:0000256" key="10">
    <source>
        <dbReference type="ARBA" id="ARBA00048205"/>
    </source>
</evidence>
<comment type="function">
    <text evidence="2">Catalyzes the synthesis of 5,6-dihydrouridine (D), a modified base found in the D-loop of most tRNAs, via the reduction of the C5-C6 double bond in target uridines.</text>
</comment>
<dbReference type="SUPFAM" id="SSF51395">
    <property type="entry name" value="FMN-linked oxidoreductases"/>
    <property type="match status" value="1"/>
</dbReference>
<dbReference type="InterPro" id="IPR035587">
    <property type="entry name" value="DUS-like_FMN-bd"/>
</dbReference>
<dbReference type="GO" id="GO:0000049">
    <property type="term" value="F:tRNA binding"/>
    <property type="evidence" value="ECO:0007669"/>
    <property type="project" value="UniProtKB-KW"/>
</dbReference>
<dbReference type="Gene3D" id="1.10.1200.80">
    <property type="entry name" value="Putative flavin oxidoreducatase, domain 2"/>
    <property type="match status" value="1"/>
</dbReference>
<dbReference type="PANTHER" id="PTHR45846">
    <property type="entry name" value="TRNA-DIHYDROURIDINE(47) SYNTHASE [NAD(P)(+)]-LIKE"/>
    <property type="match status" value="1"/>
</dbReference>
<evidence type="ECO:0000256" key="4">
    <source>
        <dbReference type="ARBA" id="ARBA00022630"/>
    </source>
</evidence>
<dbReference type="InterPro" id="IPR004652">
    <property type="entry name" value="DusB-like"/>
</dbReference>
<dbReference type="CDD" id="cd02801">
    <property type="entry name" value="DUS_like_FMN"/>
    <property type="match status" value="1"/>
</dbReference>
<gene>
    <name evidence="13" type="ORF">METZ01_LOCUS147304</name>
</gene>
<feature type="non-terminal residue" evidence="13">
    <location>
        <position position="1"/>
    </location>
</feature>
<dbReference type="GO" id="GO:0017150">
    <property type="term" value="F:tRNA dihydrouridine synthase activity"/>
    <property type="evidence" value="ECO:0007669"/>
    <property type="project" value="InterPro"/>
</dbReference>
<dbReference type="InterPro" id="IPR024036">
    <property type="entry name" value="tRNA-dHydroUridine_Synthase_C"/>
</dbReference>
<evidence type="ECO:0000256" key="7">
    <source>
        <dbReference type="ARBA" id="ARBA00022857"/>
    </source>
</evidence>
<comment type="catalytic activity">
    <reaction evidence="11">
        <text>a 5,6-dihydrouridine in tRNA + NAD(+) = a uridine in tRNA + NADH + H(+)</text>
        <dbReference type="Rhea" id="RHEA:54452"/>
        <dbReference type="Rhea" id="RHEA-COMP:13339"/>
        <dbReference type="Rhea" id="RHEA-COMP:13887"/>
        <dbReference type="ChEBI" id="CHEBI:15378"/>
        <dbReference type="ChEBI" id="CHEBI:57540"/>
        <dbReference type="ChEBI" id="CHEBI:57945"/>
        <dbReference type="ChEBI" id="CHEBI:65315"/>
        <dbReference type="ChEBI" id="CHEBI:74443"/>
    </reaction>
</comment>
<keyword evidence="8" id="KW-0694">RNA-binding</keyword>
<dbReference type="InterPro" id="IPR018517">
    <property type="entry name" value="tRNA_hU_synthase_CS"/>
</dbReference>
<reference evidence="13" key="1">
    <citation type="submission" date="2018-05" db="EMBL/GenBank/DDBJ databases">
        <authorList>
            <person name="Lanie J.A."/>
            <person name="Ng W.-L."/>
            <person name="Kazmierczak K.M."/>
            <person name="Andrzejewski T.M."/>
            <person name="Davidsen T.M."/>
            <person name="Wayne K.J."/>
            <person name="Tettelin H."/>
            <person name="Glass J.I."/>
            <person name="Rusch D."/>
            <person name="Podicherti R."/>
            <person name="Tsui H.-C.T."/>
            <person name="Winkler M.E."/>
        </authorList>
    </citation>
    <scope>NUCLEOTIDE SEQUENCE</scope>
</reference>
<keyword evidence="9" id="KW-0560">Oxidoreductase</keyword>
<evidence type="ECO:0000256" key="5">
    <source>
        <dbReference type="ARBA" id="ARBA00022643"/>
    </source>
</evidence>
<dbReference type="PANTHER" id="PTHR45846:SF1">
    <property type="entry name" value="TRNA-DIHYDROURIDINE(47) SYNTHASE [NAD(P)(+)]-LIKE"/>
    <property type="match status" value="1"/>
</dbReference>
<protein>
    <recommendedName>
        <fullName evidence="12">DUS-like FMN-binding domain-containing protein</fullName>
    </recommendedName>
</protein>
<evidence type="ECO:0000256" key="2">
    <source>
        <dbReference type="ARBA" id="ARBA00002790"/>
    </source>
</evidence>
<dbReference type="Gene3D" id="3.20.20.70">
    <property type="entry name" value="Aldolase class I"/>
    <property type="match status" value="1"/>
</dbReference>
<evidence type="ECO:0000256" key="11">
    <source>
        <dbReference type="ARBA" id="ARBA00048802"/>
    </source>
</evidence>
<comment type="cofactor">
    <cofactor evidence="1">
        <name>FMN</name>
        <dbReference type="ChEBI" id="CHEBI:58210"/>
    </cofactor>
</comment>
<organism evidence="13">
    <name type="scientific">marine metagenome</name>
    <dbReference type="NCBI Taxonomy" id="408172"/>
    <lineage>
        <taxon>unclassified sequences</taxon>
        <taxon>metagenomes</taxon>
        <taxon>ecological metagenomes</taxon>
    </lineage>
</organism>
<evidence type="ECO:0000256" key="3">
    <source>
        <dbReference type="ARBA" id="ARBA00022555"/>
    </source>
</evidence>
<feature type="non-terminal residue" evidence="13">
    <location>
        <position position="321"/>
    </location>
</feature>
<feature type="domain" description="DUS-like FMN-binding" evidence="12">
    <location>
        <begin position="14"/>
        <end position="305"/>
    </location>
</feature>
<dbReference type="NCBIfam" id="TIGR00737">
    <property type="entry name" value="nifR3_yhdG"/>
    <property type="match status" value="1"/>
</dbReference>
<accession>A0A381ZYZ7</accession>
<keyword evidence="5" id="KW-0288">FMN</keyword>
<comment type="catalytic activity">
    <reaction evidence="10">
        <text>a 5,6-dihydrouridine in tRNA + NADP(+) = a uridine in tRNA + NADPH + H(+)</text>
        <dbReference type="Rhea" id="RHEA:23624"/>
        <dbReference type="Rhea" id="RHEA-COMP:13339"/>
        <dbReference type="Rhea" id="RHEA-COMP:13887"/>
        <dbReference type="ChEBI" id="CHEBI:15378"/>
        <dbReference type="ChEBI" id="CHEBI:57783"/>
        <dbReference type="ChEBI" id="CHEBI:58349"/>
        <dbReference type="ChEBI" id="CHEBI:65315"/>
        <dbReference type="ChEBI" id="CHEBI:74443"/>
    </reaction>
</comment>